<organism evidence="1 2">
    <name type="scientific">Sphaerobolus stellatus (strain SS14)</name>
    <dbReference type="NCBI Taxonomy" id="990650"/>
    <lineage>
        <taxon>Eukaryota</taxon>
        <taxon>Fungi</taxon>
        <taxon>Dikarya</taxon>
        <taxon>Basidiomycota</taxon>
        <taxon>Agaricomycotina</taxon>
        <taxon>Agaricomycetes</taxon>
        <taxon>Phallomycetidae</taxon>
        <taxon>Geastrales</taxon>
        <taxon>Sphaerobolaceae</taxon>
        <taxon>Sphaerobolus</taxon>
    </lineage>
</organism>
<evidence type="ECO:0000313" key="1">
    <source>
        <dbReference type="EMBL" id="KIJ44876.1"/>
    </source>
</evidence>
<dbReference type="HOGENOM" id="CLU_1994066_0_0_1"/>
<dbReference type="Proteomes" id="UP000054279">
    <property type="component" value="Unassembled WGS sequence"/>
</dbReference>
<keyword evidence="2" id="KW-1185">Reference proteome</keyword>
<accession>A0A0C9W1N6</accession>
<proteinExistence type="predicted"/>
<protein>
    <submittedName>
        <fullName evidence="1">Uncharacterized protein</fullName>
    </submittedName>
</protein>
<gene>
    <name evidence="1" type="ORF">M422DRAFT_251500</name>
</gene>
<sequence>MRYPNVGKLVKTGLAEASHPAKRLSGKFFNRTLSCFFPNSPIPFLPLFLIHRHLVAIDRTLCLMEYMFLSGDTPRFPSGTTPRVKHPLEAIPHGIHPQHIRRLLWPESGRFGWRQWSSGEGYMRM</sequence>
<dbReference type="AlphaFoldDB" id="A0A0C9W1N6"/>
<reference evidence="1 2" key="1">
    <citation type="submission" date="2014-06" db="EMBL/GenBank/DDBJ databases">
        <title>Evolutionary Origins and Diversification of the Mycorrhizal Mutualists.</title>
        <authorList>
            <consortium name="DOE Joint Genome Institute"/>
            <consortium name="Mycorrhizal Genomics Consortium"/>
            <person name="Kohler A."/>
            <person name="Kuo A."/>
            <person name="Nagy L.G."/>
            <person name="Floudas D."/>
            <person name="Copeland A."/>
            <person name="Barry K.W."/>
            <person name="Cichocki N."/>
            <person name="Veneault-Fourrey C."/>
            <person name="LaButti K."/>
            <person name="Lindquist E.A."/>
            <person name="Lipzen A."/>
            <person name="Lundell T."/>
            <person name="Morin E."/>
            <person name="Murat C."/>
            <person name="Riley R."/>
            <person name="Ohm R."/>
            <person name="Sun H."/>
            <person name="Tunlid A."/>
            <person name="Henrissat B."/>
            <person name="Grigoriev I.V."/>
            <person name="Hibbett D.S."/>
            <person name="Martin F."/>
        </authorList>
    </citation>
    <scope>NUCLEOTIDE SEQUENCE [LARGE SCALE GENOMIC DNA]</scope>
    <source>
        <strain evidence="1 2">SS14</strain>
    </source>
</reference>
<dbReference type="EMBL" id="KN837114">
    <property type="protein sequence ID" value="KIJ44876.1"/>
    <property type="molecule type" value="Genomic_DNA"/>
</dbReference>
<name>A0A0C9W1N6_SPHS4</name>
<evidence type="ECO:0000313" key="2">
    <source>
        <dbReference type="Proteomes" id="UP000054279"/>
    </source>
</evidence>